<comment type="caution">
    <text evidence="10">The sequence shown here is derived from an EMBL/GenBank/DDBJ whole genome shotgun (WGS) entry which is preliminary data.</text>
</comment>
<comment type="subcellular location">
    <subcellularLocation>
        <location evidence="1">Membrane</location>
        <topology evidence="1">Multi-pass membrane protein</topology>
    </subcellularLocation>
</comment>
<keyword evidence="5" id="KW-0812">Transmembrane</keyword>
<evidence type="ECO:0000256" key="1">
    <source>
        <dbReference type="ARBA" id="ARBA00004141"/>
    </source>
</evidence>
<keyword evidence="9" id="KW-0604">Photosystem II</keyword>
<proteinExistence type="predicted"/>
<evidence type="ECO:0000313" key="10">
    <source>
        <dbReference type="EMBL" id="CAH1428271.1"/>
    </source>
</evidence>
<dbReference type="AlphaFoldDB" id="A0AAU9MMD4"/>
<gene>
    <name evidence="10" type="ORF">LVIROSA_LOCUS15216</name>
</gene>
<reference evidence="10 11" key="1">
    <citation type="submission" date="2022-01" db="EMBL/GenBank/DDBJ databases">
        <authorList>
            <person name="Xiong W."/>
            <person name="Schranz E."/>
        </authorList>
    </citation>
    <scope>NUCLEOTIDE SEQUENCE [LARGE SCALE GENOMIC DNA]</scope>
</reference>
<evidence type="ECO:0000313" key="11">
    <source>
        <dbReference type="Proteomes" id="UP001157418"/>
    </source>
</evidence>
<protein>
    <submittedName>
        <fullName evidence="10">Uncharacterized protein</fullName>
    </submittedName>
</protein>
<dbReference type="GO" id="GO:0016168">
    <property type="term" value="F:chlorophyll binding"/>
    <property type="evidence" value="ECO:0007669"/>
    <property type="project" value="UniProtKB-KW"/>
</dbReference>
<evidence type="ECO:0000256" key="3">
    <source>
        <dbReference type="ARBA" id="ARBA00022531"/>
    </source>
</evidence>
<dbReference type="Pfam" id="PF00421">
    <property type="entry name" value="PSII"/>
    <property type="match status" value="1"/>
</dbReference>
<keyword evidence="7" id="KW-0157">Chromophore</keyword>
<evidence type="ECO:0000256" key="7">
    <source>
        <dbReference type="ARBA" id="ARBA00022991"/>
    </source>
</evidence>
<evidence type="ECO:0000256" key="9">
    <source>
        <dbReference type="ARBA" id="ARBA00023276"/>
    </source>
</evidence>
<organism evidence="10 11">
    <name type="scientific">Lactuca virosa</name>
    <dbReference type="NCBI Taxonomy" id="75947"/>
    <lineage>
        <taxon>Eukaryota</taxon>
        <taxon>Viridiplantae</taxon>
        <taxon>Streptophyta</taxon>
        <taxon>Embryophyta</taxon>
        <taxon>Tracheophyta</taxon>
        <taxon>Spermatophyta</taxon>
        <taxon>Magnoliopsida</taxon>
        <taxon>eudicotyledons</taxon>
        <taxon>Gunneridae</taxon>
        <taxon>Pentapetalae</taxon>
        <taxon>asterids</taxon>
        <taxon>campanulids</taxon>
        <taxon>Asterales</taxon>
        <taxon>Asteraceae</taxon>
        <taxon>Cichorioideae</taxon>
        <taxon>Cichorieae</taxon>
        <taxon>Lactucinae</taxon>
        <taxon>Lactuca</taxon>
    </lineage>
</organism>
<dbReference type="SUPFAM" id="SSF161077">
    <property type="entry name" value="Photosystem II antenna protein-like"/>
    <property type="match status" value="1"/>
</dbReference>
<keyword evidence="11" id="KW-1185">Reference proteome</keyword>
<evidence type="ECO:0000256" key="2">
    <source>
        <dbReference type="ARBA" id="ARBA00022494"/>
    </source>
</evidence>
<evidence type="ECO:0000256" key="4">
    <source>
        <dbReference type="ARBA" id="ARBA00022640"/>
    </source>
</evidence>
<dbReference type="InterPro" id="IPR044900">
    <property type="entry name" value="PSII_PsbC_sf"/>
</dbReference>
<accession>A0AAU9MMD4</accession>
<name>A0AAU9MMD4_9ASTR</name>
<dbReference type="InterPro" id="IPR000932">
    <property type="entry name" value="PS_antenna-like"/>
</dbReference>
<dbReference type="GO" id="GO:0009767">
    <property type="term" value="P:photosynthetic electron transport chain"/>
    <property type="evidence" value="ECO:0007669"/>
    <property type="project" value="InterPro"/>
</dbReference>
<keyword evidence="3" id="KW-0602">Photosynthesis</keyword>
<evidence type="ECO:0000256" key="5">
    <source>
        <dbReference type="ARBA" id="ARBA00022692"/>
    </source>
</evidence>
<dbReference type="GO" id="GO:0009523">
    <property type="term" value="C:photosystem II"/>
    <property type="evidence" value="ECO:0007669"/>
    <property type="project" value="UniProtKB-KW"/>
</dbReference>
<keyword evidence="8" id="KW-0472">Membrane</keyword>
<evidence type="ECO:0000256" key="8">
    <source>
        <dbReference type="ARBA" id="ARBA00023136"/>
    </source>
</evidence>
<dbReference type="Proteomes" id="UP001157418">
    <property type="component" value="Unassembled WGS sequence"/>
</dbReference>
<sequence>MCSLVRTPKGSNWVGLTSAKKDIQPWQERCSAEYMTHGILGCLNSVGGVATEINVVNYVSPRSWLAASHFVLGFFFFIGNLWHTGRACAAVAGFEKGIISRSPLYLKTKSLPICKIGIDYKIDLEFYKNRLPSPSPIAINNYSSTLSACHVYSVARRSLPMSTPPTDPIR</sequence>
<evidence type="ECO:0000256" key="6">
    <source>
        <dbReference type="ARBA" id="ARBA00022989"/>
    </source>
</evidence>
<keyword evidence="6" id="KW-1133">Transmembrane helix</keyword>
<dbReference type="Gene3D" id="1.10.10.670">
    <property type="entry name" value="photosystem ii from thermosynechococcus elongatus"/>
    <property type="match status" value="1"/>
</dbReference>
<dbReference type="EMBL" id="CAKMRJ010002223">
    <property type="protein sequence ID" value="CAH1428271.1"/>
    <property type="molecule type" value="Genomic_DNA"/>
</dbReference>
<dbReference type="InterPro" id="IPR036001">
    <property type="entry name" value="PS_II_antenna-like_sf"/>
</dbReference>
<keyword evidence="2" id="KW-0148">Chlorophyll</keyword>
<keyword evidence="4" id="KW-0934">Plastid</keyword>